<protein>
    <recommendedName>
        <fullName evidence="6">Protein kinase domain-containing protein</fullName>
    </recommendedName>
</protein>
<dbReference type="Gene3D" id="1.10.510.10">
    <property type="entry name" value="Transferase(Phosphotransferase) domain 1"/>
    <property type="match status" value="1"/>
</dbReference>
<keyword evidence="4" id="KW-0808">Transferase</keyword>
<organism evidence="7 8">
    <name type="scientific">Tritrichomonas musculus</name>
    <dbReference type="NCBI Taxonomy" id="1915356"/>
    <lineage>
        <taxon>Eukaryota</taxon>
        <taxon>Metamonada</taxon>
        <taxon>Parabasalia</taxon>
        <taxon>Tritrichomonadida</taxon>
        <taxon>Tritrichomonadidae</taxon>
        <taxon>Tritrichomonas</taxon>
    </lineage>
</organism>
<feature type="region of interest" description="Disordered" evidence="5">
    <location>
        <begin position="354"/>
        <end position="375"/>
    </location>
</feature>
<evidence type="ECO:0000256" key="1">
    <source>
        <dbReference type="ARBA" id="ARBA00022741"/>
    </source>
</evidence>
<evidence type="ECO:0000313" key="8">
    <source>
        <dbReference type="Proteomes" id="UP001470230"/>
    </source>
</evidence>
<evidence type="ECO:0000313" key="7">
    <source>
        <dbReference type="EMBL" id="KAK8853900.1"/>
    </source>
</evidence>
<reference evidence="7 8" key="1">
    <citation type="submission" date="2024-04" db="EMBL/GenBank/DDBJ databases">
        <title>Tritrichomonas musculus Genome.</title>
        <authorList>
            <person name="Alves-Ferreira E."/>
            <person name="Grigg M."/>
            <person name="Lorenzi H."/>
            <person name="Galac M."/>
        </authorList>
    </citation>
    <scope>NUCLEOTIDE SEQUENCE [LARGE SCALE GENOMIC DNA]</scope>
    <source>
        <strain evidence="7 8">EAF2021</strain>
    </source>
</reference>
<comment type="similarity">
    <text evidence="4">Belongs to the protein kinase superfamily.</text>
</comment>
<dbReference type="SMART" id="SM00220">
    <property type="entry name" value="S_TKc"/>
    <property type="match status" value="1"/>
</dbReference>
<feature type="binding site" evidence="3">
    <location>
        <position position="50"/>
    </location>
    <ligand>
        <name>ATP</name>
        <dbReference type="ChEBI" id="CHEBI:30616"/>
    </ligand>
</feature>
<dbReference type="PANTHER" id="PTHR24362">
    <property type="entry name" value="SERINE/THREONINE-PROTEIN KINASE NEK"/>
    <property type="match status" value="1"/>
</dbReference>
<comment type="caution">
    <text evidence="7">The sequence shown here is derived from an EMBL/GenBank/DDBJ whole genome shotgun (WGS) entry which is preliminary data.</text>
</comment>
<dbReference type="InterPro" id="IPR017441">
    <property type="entry name" value="Protein_kinase_ATP_BS"/>
</dbReference>
<evidence type="ECO:0000259" key="6">
    <source>
        <dbReference type="PROSITE" id="PS50011"/>
    </source>
</evidence>
<evidence type="ECO:0000256" key="5">
    <source>
        <dbReference type="SAM" id="MobiDB-lite"/>
    </source>
</evidence>
<accession>A0ABR2HW98</accession>
<keyword evidence="4" id="KW-0723">Serine/threonine-protein kinase</keyword>
<dbReference type="Pfam" id="PF00069">
    <property type="entry name" value="Pkinase"/>
    <property type="match status" value="1"/>
</dbReference>
<dbReference type="Proteomes" id="UP001470230">
    <property type="component" value="Unassembled WGS sequence"/>
</dbReference>
<feature type="domain" description="Protein kinase" evidence="6">
    <location>
        <begin position="21"/>
        <end position="303"/>
    </location>
</feature>
<keyword evidence="1 3" id="KW-0547">Nucleotide-binding</keyword>
<name>A0ABR2HW98_9EUKA</name>
<evidence type="ECO:0000256" key="2">
    <source>
        <dbReference type="ARBA" id="ARBA00022840"/>
    </source>
</evidence>
<sequence length="375" mass="42997">MYLHQEEIVNEARKVLYQRGYDDMKPIGDGGYATIYKVRSRQYQDDFVVKLIDLTLDESSNNIMPTAFKTEIDALTHLDHPNVIRIFDQFTTNTLLYIILEYCPGGSLKDIIVKNGFIPPPVLFDWCRQIINALYFCHQHGIAHRDVKPSNILIDKYSRAKLADFGLAQLYQMPKYSSKDESNDTNNSQNSRKKHLLSNIFGGSLPYLPPEILYEKLYDPFKADVWSLGATFYEMATGKLPWDPPGGMDPENLIEMMNQPAYSPLLKLNKSTNPDFIKALSMMLTMEPNSRCSLPSIMNLPIFQKQKTKALNKDSSVFQRRSFKSLSARCSSGRNSCIYSSKRSLPIGIVHTFQSEESEEKKQDEEDYSLQYLKS</sequence>
<dbReference type="PROSITE" id="PS50011">
    <property type="entry name" value="PROTEIN_KINASE_DOM"/>
    <property type="match status" value="1"/>
</dbReference>
<keyword evidence="4" id="KW-0418">Kinase</keyword>
<evidence type="ECO:0000256" key="3">
    <source>
        <dbReference type="PROSITE-ProRule" id="PRU10141"/>
    </source>
</evidence>
<dbReference type="PROSITE" id="PS00108">
    <property type="entry name" value="PROTEIN_KINASE_ST"/>
    <property type="match status" value="1"/>
</dbReference>
<dbReference type="InterPro" id="IPR000719">
    <property type="entry name" value="Prot_kinase_dom"/>
</dbReference>
<proteinExistence type="inferred from homology"/>
<dbReference type="CDD" id="cd14014">
    <property type="entry name" value="STKc_PknB_like"/>
    <property type="match status" value="1"/>
</dbReference>
<dbReference type="InterPro" id="IPR008271">
    <property type="entry name" value="Ser/Thr_kinase_AS"/>
</dbReference>
<dbReference type="SUPFAM" id="SSF56112">
    <property type="entry name" value="Protein kinase-like (PK-like)"/>
    <property type="match status" value="1"/>
</dbReference>
<dbReference type="InterPro" id="IPR011009">
    <property type="entry name" value="Kinase-like_dom_sf"/>
</dbReference>
<dbReference type="EMBL" id="JAPFFF010000021">
    <property type="protein sequence ID" value="KAK8853900.1"/>
    <property type="molecule type" value="Genomic_DNA"/>
</dbReference>
<keyword evidence="8" id="KW-1185">Reference proteome</keyword>
<evidence type="ECO:0000256" key="4">
    <source>
        <dbReference type="RuleBase" id="RU000304"/>
    </source>
</evidence>
<dbReference type="PROSITE" id="PS00107">
    <property type="entry name" value="PROTEIN_KINASE_ATP"/>
    <property type="match status" value="1"/>
</dbReference>
<dbReference type="PANTHER" id="PTHR24362:SF309">
    <property type="entry name" value="PROTEIN KINASE DOMAIN-CONTAINING PROTEIN"/>
    <property type="match status" value="1"/>
</dbReference>
<keyword evidence="2 3" id="KW-0067">ATP-binding</keyword>
<gene>
    <name evidence="7" type="ORF">M9Y10_016445</name>
</gene>